<reference evidence="2" key="1">
    <citation type="submission" date="2022-11" db="UniProtKB">
        <authorList>
            <consortium name="WormBaseParasite"/>
        </authorList>
    </citation>
    <scope>IDENTIFICATION</scope>
</reference>
<organism evidence="1 2">
    <name type="scientific">Globodera rostochiensis</name>
    <name type="common">Golden nematode worm</name>
    <name type="synonym">Heterodera rostochiensis</name>
    <dbReference type="NCBI Taxonomy" id="31243"/>
    <lineage>
        <taxon>Eukaryota</taxon>
        <taxon>Metazoa</taxon>
        <taxon>Ecdysozoa</taxon>
        <taxon>Nematoda</taxon>
        <taxon>Chromadorea</taxon>
        <taxon>Rhabditida</taxon>
        <taxon>Tylenchina</taxon>
        <taxon>Tylenchomorpha</taxon>
        <taxon>Tylenchoidea</taxon>
        <taxon>Heteroderidae</taxon>
        <taxon>Heteroderinae</taxon>
        <taxon>Globodera</taxon>
    </lineage>
</organism>
<evidence type="ECO:0000313" key="2">
    <source>
        <dbReference type="WBParaSite" id="Gr19_v10_g45.t1"/>
    </source>
</evidence>
<name>A0A914HVA8_GLORO</name>
<protein>
    <submittedName>
        <fullName evidence="2">Uncharacterized protein</fullName>
    </submittedName>
</protein>
<dbReference type="Proteomes" id="UP000887572">
    <property type="component" value="Unplaced"/>
</dbReference>
<proteinExistence type="predicted"/>
<dbReference type="AlphaFoldDB" id="A0A914HVA8"/>
<keyword evidence="1" id="KW-1185">Reference proteome</keyword>
<dbReference type="WBParaSite" id="Gr19_v10_g45.t1">
    <property type="protein sequence ID" value="Gr19_v10_g45.t1"/>
    <property type="gene ID" value="Gr19_v10_g45"/>
</dbReference>
<accession>A0A914HVA8</accession>
<sequence>MSRRRSVGFGLVDEMKCATILAKFVEGERPPQTRCPPPMNSAAAPNTEHQCQCCNRRTFCMAQIID</sequence>
<evidence type="ECO:0000313" key="1">
    <source>
        <dbReference type="Proteomes" id="UP000887572"/>
    </source>
</evidence>